<comment type="caution">
    <text evidence="1">The sequence shown here is derived from an EMBL/GenBank/DDBJ whole genome shotgun (WGS) entry which is preliminary data.</text>
</comment>
<reference evidence="1" key="2">
    <citation type="submission" date="2020-09" db="EMBL/GenBank/DDBJ databases">
        <authorList>
            <person name="Sun Q."/>
            <person name="Zhou Y."/>
        </authorList>
    </citation>
    <scope>NUCLEOTIDE SEQUENCE</scope>
    <source>
        <strain evidence="1">CGMCC 1.15760</strain>
    </source>
</reference>
<evidence type="ECO:0008006" key="3">
    <source>
        <dbReference type="Google" id="ProtNLM"/>
    </source>
</evidence>
<dbReference type="AlphaFoldDB" id="A0A917LJH4"/>
<proteinExistence type="predicted"/>
<organism evidence="1 2">
    <name type="scientific">Lysinibacillus alkalisoli</name>
    <dbReference type="NCBI Taxonomy" id="1911548"/>
    <lineage>
        <taxon>Bacteria</taxon>
        <taxon>Bacillati</taxon>
        <taxon>Bacillota</taxon>
        <taxon>Bacilli</taxon>
        <taxon>Bacillales</taxon>
        <taxon>Bacillaceae</taxon>
        <taxon>Lysinibacillus</taxon>
    </lineage>
</organism>
<dbReference type="EMBL" id="BMJT01000010">
    <property type="protein sequence ID" value="GGG31050.1"/>
    <property type="molecule type" value="Genomic_DNA"/>
</dbReference>
<reference evidence="1" key="1">
    <citation type="journal article" date="2014" name="Int. J. Syst. Evol. Microbiol.">
        <title>Complete genome sequence of Corynebacterium casei LMG S-19264T (=DSM 44701T), isolated from a smear-ripened cheese.</title>
        <authorList>
            <consortium name="US DOE Joint Genome Institute (JGI-PGF)"/>
            <person name="Walter F."/>
            <person name="Albersmeier A."/>
            <person name="Kalinowski J."/>
            <person name="Ruckert C."/>
        </authorList>
    </citation>
    <scope>NUCLEOTIDE SEQUENCE</scope>
    <source>
        <strain evidence="1">CGMCC 1.15760</strain>
    </source>
</reference>
<name>A0A917LJH4_9BACI</name>
<keyword evidence="2" id="KW-1185">Reference proteome</keyword>
<evidence type="ECO:0000313" key="2">
    <source>
        <dbReference type="Proteomes" id="UP000616608"/>
    </source>
</evidence>
<sequence length="115" mass="13792">MEFQFNKLDVREEEIFAELHHYLLRKNNRYLTNDEIVEKTGVAPQLLYKWAKQGKFKATIFPNIGAPCERCGTLTRTRICHHCATNLTQTLEKEARDKEWFEQIQAKRKHTYHRK</sequence>
<evidence type="ECO:0000313" key="1">
    <source>
        <dbReference type="EMBL" id="GGG31050.1"/>
    </source>
</evidence>
<gene>
    <name evidence="1" type="ORF">GCM10007425_27120</name>
</gene>
<protein>
    <recommendedName>
        <fullName evidence="3">Flagellar protein</fullName>
    </recommendedName>
</protein>
<accession>A0A917LJH4</accession>
<dbReference type="RefSeq" id="WP_188615608.1">
    <property type="nucleotide sequence ID" value="NZ_BMJT01000010.1"/>
</dbReference>
<dbReference type="Proteomes" id="UP000616608">
    <property type="component" value="Unassembled WGS sequence"/>
</dbReference>